<dbReference type="Pfam" id="PF13524">
    <property type="entry name" value="Glyco_trans_1_2"/>
    <property type="match status" value="1"/>
</dbReference>
<dbReference type="Pfam" id="PF12996">
    <property type="entry name" value="DUF3880"/>
    <property type="match status" value="1"/>
</dbReference>
<dbReference type="InterPro" id="IPR055259">
    <property type="entry name" value="YkvP/CgeB_Glyco_trans-like"/>
</dbReference>
<dbReference type="EMBL" id="JAJNBZ010000017">
    <property type="protein sequence ID" value="MCE5171439.1"/>
    <property type="molecule type" value="Genomic_DNA"/>
</dbReference>
<feature type="domain" description="Spore protein YkvP/CgeB glycosyl transferase-like" evidence="2">
    <location>
        <begin position="172"/>
        <end position="321"/>
    </location>
</feature>
<protein>
    <submittedName>
        <fullName evidence="3">Glycosyltransferase</fullName>
        <ecNumber evidence="3">2.4.-.-</ecNumber>
    </submittedName>
</protein>
<evidence type="ECO:0000259" key="1">
    <source>
        <dbReference type="Pfam" id="PF12996"/>
    </source>
</evidence>
<comment type="caution">
    <text evidence="3">The sequence shown here is derived from an EMBL/GenBank/DDBJ whole genome shotgun (WGS) entry which is preliminary data.</text>
</comment>
<evidence type="ECO:0000313" key="3">
    <source>
        <dbReference type="EMBL" id="MCE5171439.1"/>
    </source>
</evidence>
<dbReference type="EC" id="2.4.-.-" evidence="3"/>
<feature type="domain" description="Spore protein YkvP N-terminal" evidence="1">
    <location>
        <begin position="84"/>
        <end position="157"/>
    </location>
</feature>
<organism evidence="3 4">
    <name type="scientific">Paenibacillus profundus</name>
    <dbReference type="NCBI Taxonomy" id="1173085"/>
    <lineage>
        <taxon>Bacteria</taxon>
        <taxon>Bacillati</taxon>
        <taxon>Bacillota</taxon>
        <taxon>Bacilli</taxon>
        <taxon>Bacillales</taxon>
        <taxon>Paenibacillaceae</taxon>
        <taxon>Paenibacillus</taxon>
    </lineage>
</organism>
<sequence length="326" mass="37274">MKLYYIASGYRRPIDILDNALMKAVGGHSREAKLFLLNRTPIQNLLPEIRQFAPDIVLTLCGPKSFLPPELIRAIRALGIPTGVWFVDDPYAIDNALQVAPHYDYVFTIDSGCIPYYERNGCKRVFHLPLGTDLDIFRPYAVHSSYRNDVCFIGTGYDNRLAFMKETLRYVNRDVRVQLVGHFWETVDWSGGCVPSIRSKWINFSETPRYFNGASIVLNIHRSEDDSLIDKNKAGAPAHTINNRTFDIAACRAFQLTDYRPDLELFYAPGEEIGCYHSPQQCADLIHHYLNEPEKRQEAAAKAYLRTCAQHTFSHRLNSLLHDITT</sequence>
<dbReference type="Proteomes" id="UP001199916">
    <property type="component" value="Unassembled WGS sequence"/>
</dbReference>
<keyword evidence="4" id="KW-1185">Reference proteome</keyword>
<evidence type="ECO:0000259" key="2">
    <source>
        <dbReference type="Pfam" id="PF13524"/>
    </source>
</evidence>
<name>A0ABS8YKG1_9BACL</name>
<dbReference type="RefSeq" id="WP_019421447.1">
    <property type="nucleotide sequence ID" value="NZ_JAJNBZ010000017.1"/>
</dbReference>
<evidence type="ECO:0000313" key="4">
    <source>
        <dbReference type="Proteomes" id="UP001199916"/>
    </source>
</evidence>
<accession>A0ABS8YKG1</accession>
<keyword evidence="3" id="KW-0808">Transferase</keyword>
<proteinExistence type="predicted"/>
<dbReference type="GO" id="GO:0016757">
    <property type="term" value="F:glycosyltransferase activity"/>
    <property type="evidence" value="ECO:0007669"/>
    <property type="project" value="UniProtKB-KW"/>
</dbReference>
<gene>
    <name evidence="3" type="ORF">LQV63_19240</name>
</gene>
<dbReference type="InterPro" id="IPR024542">
    <property type="entry name" value="YkvP_N"/>
</dbReference>
<keyword evidence="3" id="KW-0328">Glycosyltransferase</keyword>
<reference evidence="3 4" key="1">
    <citation type="submission" date="2021-11" db="EMBL/GenBank/DDBJ databases">
        <title>Draft genome sequence of Paenibacillus profundus YoMME, a new Gram-positive bacteria with exoelectrogenic properties.</title>
        <authorList>
            <person name="Hubenova Y."/>
            <person name="Hubenova E."/>
            <person name="Manasiev Y."/>
            <person name="Peykov S."/>
            <person name="Mitov M."/>
        </authorList>
    </citation>
    <scope>NUCLEOTIDE SEQUENCE [LARGE SCALE GENOMIC DNA]</scope>
    <source>
        <strain evidence="3 4">YoMME</strain>
    </source>
</reference>
<dbReference type="SUPFAM" id="SSF53756">
    <property type="entry name" value="UDP-Glycosyltransferase/glycogen phosphorylase"/>
    <property type="match status" value="1"/>
</dbReference>